<evidence type="ECO:0000313" key="12">
    <source>
        <dbReference type="EMBL" id="KIY69536.1"/>
    </source>
</evidence>
<dbReference type="STRING" id="1314674.A0A0D7BIR2"/>
<keyword evidence="9 11" id="KW-0472">Membrane</keyword>
<keyword evidence="7" id="KW-0653">Protein transport</keyword>
<evidence type="ECO:0000256" key="2">
    <source>
        <dbReference type="ARBA" id="ARBA00007891"/>
    </source>
</evidence>
<dbReference type="Pfam" id="PF09753">
    <property type="entry name" value="Use1"/>
    <property type="match status" value="1"/>
</dbReference>
<evidence type="ECO:0000256" key="9">
    <source>
        <dbReference type="ARBA" id="ARBA00023136"/>
    </source>
</evidence>
<dbReference type="CDD" id="cd15860">
    <property type="entry name" value="SNARE_USE1"/>
    <property type="match status" value="1"/>
</dbReference>
<keyword evidence="5" id="KW-0256">Endoplasmic reticulum</keyword>
<feature type="transmembrane region" description="Helical" evidence="11">
    <location>
        <begin position="244"/>
        <end position="263"/>
    </location>
</feature>
<organism evidence="12 13">
    <name type="scientific">Cylindrobasidium torrendii FP15055 ss-10</name>
    <dbReference type="NCBI Taxonomy" id="1314674"/>
    <lineage>
        <taxon>Eukaryota</taxon>
        <taxon>Fungi</taxon>
        <taxon>Dikarya</taxon>
        <taxon>Basidiomycota</taxon>
        <taxon>Agaricomycotina</taxon>
        <taxon>Agaricomycetes</taxon>
        <taxon>Agaricomycetidae</taxon>
        <taxon>Agaricales</taxon>
        <taxon>Marasmiineae</taxon>
        <taxon>Physalacriaceae</taxon>
        <taxon>Cylindrobasidium</taxon>
    </lineage>
</organism>
<dbReference type="GO" id="GO:0006890">
    <property type="term" value="P:retrograde vesicle-mediated transport, Golgi to endoplasmic reticulum"/>
    <property type="evidence" value="ECO:0007669"/>
    <property type="project" value="TreeGrafter"/>
</dbReference>
<dbReference type="GO" id="GO:0005789">
    <property type="term" value="C:endoplasmic reticulum membrane"/>
    <property type="evidence" value="ECO:0007669"/>
    <property type="project" value="UniProtKB-SubCell"/>
</dbReference>
<sequence length="266" mass="28975">MASTRHDEINLARLLRRLEKRAFEATYASPISANSSPSKGTAGQGEEWLQAIDFIQKVKYARTLLKNIELDSPDGGAQFRASFERLDSVIANVQERVVPQARLPEPLLPSIPIPAPSAPTPTARPSKENVSPDEPLPVQEFTAPLLSAPVDDLIPSTPTMSINSSARSGALASTTALQDELSDQLAAMAVQLRRNATHFASSLEKDAAVVATAGDQLEQNYDTAKRERIRLRDHRGKSGMTTCWYIWVVLGVTLAFMAMVGLIRLS</sequence>
<keyword evidence="6" id="KW-0931">ER-Golgi transport</keyword>
<dbReference type="Proteomes" id="UP000054007">
    <property type="component" value="Unassembled WGS sequence"/>
</dbReference>
<evidence type="ECO:0000256" key="3">
    <source>
        <dbReference type="ARBA" id="ARBA00022448"/>
    </source>
</evidence>
<dbReference type="PANTHER" id="PTHR13050">
    <property type="entry name" value="USE1-LIKE PROTEIN"/>
    <property type="match status" value="1"/>
</dbReference>
<accession>A0A0D7BIR2</accession>
<dbReference type="EMBL" id="KN880482">
    <property type="protein sequence ID" value="KIY69536.1"/>
    <property type="molecule type" value="Genomic_DNA"/>
</dbReference>
<evidence type="ECO:0000256" key="11">
    <source>
        <dbReference type="SAM" id="Phobius"/>
    </source>
</evidence>
<keyword evidence="3" id="KW-0813">Transport</keyword>
<dbReference type="GO" id="GO:0031201">
    <property type="term" value="C:SNARE complex"/>
    <property type="evidence" value="ECO:0007669"/>
    <property type="project" value="TreeGrafter"/>
</dbReference>
<gene>
    <name evidence="12" type="ORF">CYLTODRAFT_452523</name>
</gene>
<evidence type="ECO:0000256" key="5">
    <source>
        <dbReference type="ARBA" id="ARBA00022824"/>
    </source>
</evidence>
<dbReference type="PANTHER" id="PTHR13050:SF7">
    <property type="entry name" value="VESICLE TRANSPORT PROTEIN USE1"/>
    <property type="match status" value="1"/>
</dbReference>
<comment type="subcellular location">
    <subcellularLocation>
        <location evidence="1">Endoplasmic reticulum membrane</location>
        <topology evidence="1">Single-pass type IV membrane protein</topology>
    </subcellularLocation>
</comment>
<protein>
    <submittedName>
        <fullName evidence="12">Uncharacterized protein</fullName>
    </submittedName>
</protein>
<evidence type="ECO:0000256" key="8">
    <source>
        <dbReference type="ARBA" id="ARBA00022989"/>
    </source>
</evidence>
<name>A0A0D7BIR2_9AGAR</name>
<feature type="region of interest" description="Disordered" evidence="10">
    <location>
        <begin position="109"/>
        <end position="134"/>
    </location>
</feature>
<keyword evidence="13" id="KW-1185">Reference proteome</keyword>
<evidence type="ECO:0000313" key="13">
    <source>
        <dbReference type="Proteomes" id="UP000054007"/>
    </source>
</evidence>
<evidence type="ECO:0000256" key="4">
    <source>
        <dbReference type="ARBA" id="ARBA00022692"/>
    </source>
</evidence>
<comment type="similarity">
    <text evidence="2">Belongs to the USE1 family.</text>
</comment>
<dbReference type="OrthoDB" id="4506189at2759"/>
<proteinExistence type="inferred from homology"/>
<keyword evidence="8 11" id="KW-1133">Transmembrane helix</keyword>
<evidence type="ECO:0000256" key="1">
    <source>
        <dbReference type="ARBA" id="ARBA00004163"/>
    </source>
</evidence>
<evidence type="ECO:0000256" key="7">
    <source>
        <dbReference type="ARBA" id="ARBA00022927"/>
    </source>
</evidence>
<dbReference type="GO" id="GO:0015031">
    <property type="term" value="P:protein transport"/>
    <property type="evidence" value="ECO:0007669"/>
    <property type="project" value="UniProtKB-KW"/>
</dbReference>
<evidence type="ECO:0000256" key="6">
    <source>
        <dbReference type="ARBA" id="ARBA00022892"/>
    </source>
</evidence>
<reference evidence="12 13" key="1">
    <citation type="journal article" date="2015" name="Fungal Genet. Biol.">
        <title>Evolution of novel wood decay mechanisms in Agaricales revealed by the genome sequences of Fistulina hepatica and Cylindrobasidium torrendii.</title>
        <authorList>
            <person name="Floudas D."/>
            <person name="Held B.W."/>
            <person name="Riley R."/>
            <person name="Nagy L.G."/>
            <person name="Koehler G."/>
            <person name="Ransdell A.S."/>
            <person name="Younus H."/>
            <person name="Chow J."/>
            <person name="Chiniquy J."/>
            <person name="Lipzen A."/>
            <person name="Tritt A."/>
            <person name="Sun H."/>
            <person name="Haridas S."/>
            <person name="LaButti K."/>
            <person name="Ohm R.A."/>
            <person name="Kues U."/>
            <person name="Blanchette R.A."/>
            <person name="Grigoriev I.V."/>
            <person name="Minto R.E."/>
            <person name="Hibbett D.S."/>
        </authorList>
    </citation>
    <scope>NUCLEOTIDE SEQUENCE [LARGE SCALE GENOMIC DNA]</scope>
    <source>
        <strain evidence="12 13">FP15055 ss-10</strain>
    </source>
</reference>
<dbReference type="GO" id="GO:0005484">
    <property type="term" value="F:SNAP receptor activity"/>
    <property type="evidence" value="ECO:0007669"/>
    <property type="project" value="TreeGrafter"/>
</dbReference>
<feature type="compositionally biased region" description="Pro residues" evidence="10">
    <location>
        <begin position="109"/>
        <end position="119"/>
    </location>
</feature>
<dbReference type="InterPro" id="IPR019150">
    <property type="entry name" value="Vesicle_transport_protein_Use1"/>
</dbReference>
<evidence type="ECO:0000256" key="10">
    <source>
        <dbReference type="SAM" id="MobiDB-lite"/>
    </source>
</evidence>
<keyword evidence="4 11" id="KW-0812">Transmembrane</keyword>
<dbReference type="AlphaFoldDB" id="A0A0D7BIR2"/>